<evidence type="ECO:0000313" key="5">
    <source>
        <dbReference type="Proteomes" id="UP000032749"/>
    </source>
</evidence>
<dbReference type="AlphaFoldDB" id="R4YKH0"/>
<dbReference type="HOGENOM" id="CLU_1729532_0_0_6"/>
<dbReference type="InterPro" id="IPR025961">
    <property type="entry name" value="Metal_resist"/>
</dbReference>
<evidence type="ECO:0000256" key="2">
    <source>
        <dbReference type="ARBA" id="ARBA00044983"/>
    </source>
</evidence>
<reference evidence="4 5" key="1">
    <citation type="journal article" date="2013" name="Nat. Commun.">
        <title>Genome sequence and functional genomic analysis of the oil-degrading bacterium Oleispira antarctica.</title>
        <authorList>
            <person name="Kube M."/>
            <person name="Chernikova T.N."/>
            <person name="Al-Ramahi Y."/>
            <person name="Beloqui A."/>
            <person name="Lopez-Cortez N."/>
            <person name="Guazzaroni M.E."/>
            <person name="Heipieper H.J."/>
            <person name="Klages S."/>
            <person name="Kotsyurbenko O.R."/>
            <person name="Langer I."/>
            <person name="Nechitaylo T.Y."/>
            <person name="Lunsdorf H."/>
            <person name="Fernandez M."/>
            <person name="Juarez S."/>
            <person name="Ciordia S."/>
            <person name="Singer A."/>
            <person name="Kagan O."/>
            <person name="Egorova O."/>
            <person name="Petit P.A."/>
            <person name="Stogios P."/>
            <person name="Kim Y."/>
            <person name="Tchigvintsev A."/>
            <person name="Flick R."/>
            <person name="Denaro R."/>
            <person name="Genovese M."/>
            <person name="Albar J.P."/>
            <person name="Reva O.N."/>
            <person name="Martinez-Gomariz M."/>
            <person name="Tran H."/>
            <person name="Ferrer M."/>
            <person name="Savchenko A."/>
            <person name="Yakunin A.F."/>
            <person name="Yakimov M.M."/>
            <person name="Golyshina O.V."/>
            <person name="Reinhardt R."/>
            <person name="Golyshin P.N."/>
        </authorList>
    </citation>
    <scope>NUCLEOTIDE SEQUENCE [LARGE SCALE GENOMIC DNA]</scope>
</reference>
<sequence>MNKKMKTFISLSVFLNVLLVGIILGGVSGGFSKHHFDRGHKSEQMEQRLSRILAVLPAEKNALFKQRLNELKVLKRTDKEQMKFARRNILQVFEQEPFDKVAYQHAVQALNQLHQTQMDKRVSLLADVGEYLSPKERRQLSSLIMKRGERK</sequence>
<dbReference type="Proteomes" id="UP000032749">
    <property type="component" value="Chromosome"/>
</dbReference>
<comment type="similarity">
    <text evidence="1">Belongs to the ZraP family.</text>
</comment>
<gene>
    <name evidence="4" type="ORF">OLEAN_C08450</name>
</gene>
<dbReference type="STRING" id="698738.OLEAN_C08450"/>
<organism evidence="4 5">
    <name type="scientific">Oleispira antarctica RB-8</name>
    <dbReference type="NCBI Taxonomy" id="698738"/>
    <lineage>
        <taxon>Bacteria</taxon>
        <taxon>Pseudomonadati</taxon>
        <taxon>Pseudomonadota</taxon>
        <taxon>Gammaproteobacteria</taxon>
        <taxon>Oceanospirillales</taxon>
        <taxon>Oceanospirillaceae</taxon>
        <taxon>Oleispira</taxon>
    </lineage>
</organism>
<name>R4YKH0_OLEAN</name>
<dbReference type="KEGG" id="oai:OLEAN_C08450"/>
<evidence type="ECO:0000313" key="4">
    <source>
        <dbReference type="EMBL" id="CCK75021.1"/>
    </source>
</evidence>
<accession>R4YKH0</accession>
<dbReference type="Pfam" id="PF13801">
    <property type="entry name" value="Metal_resist"/>
    <property type="match status" value="1"/>
</dbReference>
<evidence type="ECO:0000256" key="1">
    <source>
        <dbReference type="ARBA" id="ARBA00044945"/>
    </source>
</evidence>
<protein>
    <recommendedName>
        <fullName evidence="2">Signaling pathway modulator ZraP</fullName>
    </recommendedName>
    <alternativeName>
        <fullName evidence="3">Zinc resistance-associated protein</fullName>
    </alternativeName>
</protein>
<dbReference type="EMBL" id="FO203512">
    <property type="protein sequence ID" value="CCK75021.1"/>
    <property type="molecule type" value="Genomic_DNA"/>
</dbReference>
<proteinExistence type="inferred from homology"/>
<keyword evidence="5" id="KW-1185">Reference proteome</keyword>
<evidence type="ECO:0000256" key="3">
    <source>
        <dbReference type="ARBA" id="ARBA00045001"/>
    </source>
</evidence>